<evidence type="ECO:0000313" key="2">
    <source>
        <dbReference type="Proteomes" id="UP000694558"/>
    </source>
</evidence>
<evidence type="ECO:0000313" key="1">
    <source>
        <dbReference type="Ensembl" id="ENSSMAP00000012533.1"/>
    </source>
</evidence>
<organism evidence="1 2">
    <name type="scientific">Scophthalmus maximus</name>
    <name type="common">Turbot</name>
    <name type="synonym">Psetta maxima</name>
    <dbReference type="NCBI Taxonomy" id="52904"/>
    <lineage>
        <taxon>Eukaryota</taxon>
        <taxon>Metazoa</taxon>
        <taxon>Chordata</taxon>
        <taxon>Craniata</taxon>
        <taxon>Vertebrata</taxon>
        <taxon>Euteleostomi</taxon>
        <taxon>Actinopterygii</taxon>
        <taxon>Neopterygii</taxon>
        <taxon>Teleostei</taxon>
        <taxon>Neoteleostei</taxon>
        <taxon>Acanthomorphata</taxon>
        <taxon>Carangaria</taxon>
        <taxon>Pleuronectiformes</taxon>
        <taxon>Pleuronectoidei</taxon>
        <taxon>Scophthalmidae</taxon>
        <taxon>Scophthalmus</taxon>
    </lineage>
</organism>
<dbReference type="Ensembl" id="ENSSMAT00000012694.2">
    <property type="protein sequence ID" value="ENSSMAP00000012533.1"/>
    <property type="gene ID" value="ENSSMAG00000007718.2"/>
</dbReference>
<dbReference type="Proteomes" id="UP000694558">
    <property type="component" value="Chromosome 13"/>
</dbReference>
<reference evidence="1" key="2">
    <citation type="submission" date="2025-08" db="UniProtKB">
        <authorList>
            <consortium name="Ensembl"/>
        </authorList>
    </citation>
    <scope>IDENTIFICATION</scope>
</reference>
<name>A0A8D3A4V4_SCOMX</name>
<dbReference type="AlphaFoldDB" id="A0A8D3A4V4"/>
<accession>A0A8D3A4V4</accession>
<protein>
    <submittedName>
        <fullName evidence="1">Uncharacterized protein</fullName>
    </submittedName>
</protein>
<sequence length="94" mass="10742">THHEDLSANLLSGDFVMSSLKKVTSGLKNKNKHTKANSNAITNQTEYEHRTQFTQSHLQSIIYTCTSITRFSPYMVCTTLPKKQGFFKQQTVHH</sequence>
<proteinExistence type="predicted"/>
<reference evidence="1" key="1">
    <citation type="submission" date="2023-05" db="EMBL/GenBank/DDBJ databases">
        <title>High-quality long-read genome of Scophthalmus maximus.</title>
        <authorList>
            <person name="Lien S."/>
            <person name="Martinez P."/>
        </authorList>
    </citation>
    <scope>NUCLEOTIDE SEQUENCE [LARGE SCALE GENOMIC DNA]</scope>
</reference>